<evidence type="ECO:0000256" key="1">
    <source>
        <dbReference type="SAM" id="Phobius"/>
    </source>
</evidence>
<evidence type="ECO:0000313" key="3">
    <source>
        <dbReference type="EMBL" id="PWK26978.1"/>
    </source>
</evidence>
<dbReference type="InterPro" id="IPR018649">
    <property type="entry name" value="SHOCT"/>
</dbReference>
<evidence type="ECO:0000313" key="4">
    <source>
        <dbReference type="Proteomes" id="UP000245697"/>
    </source>
</evidence>
<dbReference type="Proteomes" id="UP000245697">
    <property type="component" value="Unassembled WGS sequence"/>
</dbReference>
<evidence type="ECO:0000259" key="2">
    <source>
        <dbReference type="Pfam" id="PF09851"/>
    </source>
</evidence>
<protein>
    <submittedName>
        <fullName evidence="3">Putative membrane protein</fullName>
    </submittedName>
</protein>
<organism evidence="3 4">
    <name type="scientific">Actinoplanes xinjiangensis</name>
    <dbReference type="NCBI Taxonomy" id="512350"/>
    <lineage>
        <taxon>Bacteria</taxon>
        <taxon>Bacillati</taxon>
        <taxon>Actinomycetota</taxon>
        <taxon>Actinomycetes</taxon>
        <taxon>Micromonosporales</taxon>
        <taxon>Micromonosporaceae</taxon>
        <taxon>Actinoplanes</taxon>
    </lineage>
</organism>
<feature type="transmembrane region" description="Helical" evidence="1">
    <location>
        <begin position="12"/>
        <end position="35"/>
    </location>
</feature>
<keyword evidence="4" id="KW-1185">Reference proteome</keyword>
<name>A0A316E8A0_9ACTN</name>
<accession>A0A316E8A0</accession>
<sequence>MMYYGNGMNGWAMFFMIVNSLLFWSLVIAGIAAIVRYTGRAAQSGGAVRHARSPQQTLAERFARGDIDEEEYRRRQQVLDTIPANGPGD</sequence>
<dbReference type="AlphaFoldDB" id="A0A316E8A0"/>
<keyword evidence="1" id="KW-1133">Transmembrane helix</keyword>
<feature type="domain" description="SHOCT" evidence="2">
    <location>
        <begin position="56"/>
        <end position="79"/>
    </location>
</feature>
<keyword evidence="1" id="KW-0812">Transmembrane</keyword>
<gene>
    <name evidence="3" type="ORF">BC793_15717</name>
</gene>
<dbReference type="RefSeq" id="WP_109603306.1">
    <property type="nucleotide sequence ID" value="NZ_BONA01000121.1"/>
</dbReference>
<dbReference type="Pfam" id="PF09851">
    <property type="entry name" value="SHOCT"/>
    <property type="match status" value="1"/>
</dbReference>
<keyword evidence="1" id="KW-0472">Membrane</keyword>
<reference evidence="3 4" key="1">
    <citation type="submission" date="2018-05" db="EMBL/GenBank/DDBJ databases">
        <title>Genomic Encyclopedia of Archaeal and Bacterial Type Strains, Phase II (KMG-II): from individual species to whole genera.</title>
        <authorList>
            <person name="Goeker M."/>
        </authorList>
    </citation>
    <scope>NUCLEOTIDE SEQUENCE [LARGE SCALE GENOMIC DNA]</scope>
    <source>
        <strain evidence="3 4">DSM 45184</strain>
    </source>
</reference>
<dbReference type="EMBL" id="QGGR01000057">
    <property type="protein sequence ID" value="PWK26978.1"/>
    <property type="molecule type" value="Genomic_DNA"/>
</dbReference>
<comment type="caution">
    <text evidence="3">The sequence shown here is derived from an EMBL/GenBank/DDBJ whole genome shotgun (WGS) entry which is preliminary data.</text>
</comment>
<dbReference type="OrthoDB" id="3748887at2"/>
<proteinExistence type="predicted"/>